<evidence type="ECO:0000313" key="1">
    <source>
        <dbReference type="EMBL" id="MBJ6362191.1"/>
    </source>
</evidence>
<comment type="caution">
    <text evidence="1">The sequence shown here is derived from an EMBL/GenBank/DDBJ whole genome shotgun (WGS) entry which is preliminary data.</text>
</comment>
<dbReference type="InterPro" id="IPR018679">
    <property type="entry name" value="DUF2161"/>
</dbReference>
<gene>
    <name evidence="1" type="ORF">JFN88_13025</name>
</gene>
<dbReference type="AlphaFoldDB" id="A0A934IZP8"/>
<name>A0A934IZP8_9BACL</name>
<reference evidence="1" key="1">
    <citation type="submission" date="2020-12" db="EMBL/GenBank/DDBJ databases">
        <authorList>
            <person name="Huq M.A."/>
        </authorList>
    </citation>
    <scope>NUCLEOTIDE SEQUENCE</scope>
    <source>
        <strain evidence="1">MAHUQ-46</strain>
    </source>
</reference>
<evidence type="ECO:0000313" key="2">
    <source>
        <dbReference type="Proteomes" id="UP000640274"/>
    </source>
</evidence>
<sequence>MAIKQEAELYGPVKHFFENRGYEVKSEIMHCDLVAIRSDSSGGEDILIVEMKKTFNLALLLQGVERLRLDGHVVLAVERNRKKSGAHNQRYGDLTELCRLLGIGLMTVTFFKTKAPLVEMLCEPGEMPRRSVRKSRQARMLTEFRERTGDYNTGGITGRKLMTAYRERALRCAWALQQSGPAAPRTVAALTDVKQAGTVLRDNYYGWFEKTGRGIYQLREPGLAALEEHGDIIAAWLTASGRKIGLA</sequence>
<proteinExistence type="predicted"/>
<dbReference type="Proteomes" id="UP000640274">
    <property type="component" value="Unassembled WGS sequence"/>
</dbReference>
<organism evidence="1 2">
    <name type="scientific">Paenibacillus roseus</name>
    <dbReference type="NCBI Taxonomy" id="2798579"/>
    <lineage>
        <taxon>Bacteria</taxon>
        <taxon>Bacillati</taxon>
        <taxon>Bacillota</taxon>
        <taxon>Bacilli</taxon>
        <taxon>Bacillales</taxon>
        <taxon>Paenibacillaceae</taxon>
        <taxon>Paenibacillus</taxon>
    </lineage>
</organism>
<dbReference type="Pfam" id="PF09929">
    <property type="entry name" value="DUF2161"/>
    <property type="match status" value="1"/>
</dbReference>
<dbReference type="EMBL" id="JAELUP010000065">
    <property type="protein sequence ID" value="MBJ6362191.1"/>
    <property type="molecule type" value="Genomic_DNA"/>
</dbReference>
<accession>A0A934IZP8</accession>
<dbReference type="RefSeq" id="WP_199019722.1">
    <property type="nucleotide sequence ID" value="NZ_JAELUP010000065.1"/>
</dbReference>
<keyword evidence="2" id="KW-1185">Reference proteome</keyword>
<protein>
    <submittedName>
        <fullName evidence="1">Uncharacterized protein</fullName>
    </submittedName>
</protein>